<feature type="transmembrane region" description="Helical" evidence="1">
    <location>
        <begin position="260"/>
        <end position="278"/>
    </location>
</feature>
<keyword evidence="1" id="KW-0472">Membrane</keyword>
<keyword evidence="1" id="KW-1133">Transmembrane helix</keyword>
<accession>A0A1I7DY00</accession>
<keyword evidence="1" id="KW-0812">Transmembrane</keyword>
<gene>
    <name evidence="2" type="ORF">SAMN05192563_1012109</name>
</gene>
<feature type="transmembrane region" description="Helical" evidence="1">
    <location>
        <begin position="157"/>
        <end position="176"/>
    </location>
</feature>
<protein>
    <recommendedName>
        <fullName evidence="4">Transmembrane protein</fullName>
    </recommendedName>
</protein>
<feature type="transmembrane region" description="Helical" evidence="1">
    <location>
        <begin position="127"/>
        <end position="145"/>
    </location>
</feature>
<name>A0A1I7DY00_9BURK</name>
<feature type="transmembrane region" description="Helical" evidence="1">
    <location>
        <begin position="207"/>
        <end position="226"/>
    </location>
</feature>
<organism evidence="2 3">
    <name type="scientific">Paraburkholderia aspalathi</name>
    <dbReference type="NCBI Taxonomy" id="1324617"/>
    <lineage>
        <taxon>Bacteria</taxon>
        <taxon>Pseudomonadati</taxon>
        <taxon>Pseudomonadota</taxon>
        <taxon>Betaproteobacteria</taxon>
        <taxon>Burkholderiales</taxon>
        <taxon>Burkholderiaceae</taxon>
        <taxon>Paraburkholderia</taxon>
    </lineage>
</organism>
<feature type="transmembrane region" description="Helical" evidence="1">
    <location>
        <begin position="84"/>
        <end position="107"/>
    </location>
</feature>
<evidence type="ECO:0000313" key="2">
    <source>
        <dbReference type="EMBL" id="SFU16570.1"/>
    </source>
</evidence>
<evidence type="ECO:0000256" key="1">
    <source>
        <dbReference type="SAM" id="Phobius"/>
    </source>
</evidence>
<sequence length="654" mass="71910">MSATINQTKQVAALSLRTPIKVLAVLSLFIAGLSIMPFGPAMSSVEVWTYALNEAVANHLVFGRDVIFTFGPFASVYTQLYHPATYPIALIGSAIIAIGYCAGFALLSFNNRPLLLLLLPLLGAESWVRDATLMTPPLLLMLIAFRISLPPGSIARIKMTSSAALLVSAVSMSIGILPLIKASFSGLVAVELALSVGMLVRGQHLRMAVAVVVITLLSMASGWVWTGQPLDALPQFFLAQAPIISGYSEAMSIEGHVSQAYHWLIAASLCVLVFYFYVVRSRGLLGAIAIAGFVFYLFVCFKSGFVRQDMHPRIAAAAFLTVGLSLAPMLSARQGIVVALVTLFGWGVIEHSLPDFRRDLVLQRTHDVYRPLFDTLARRVTGLDSFPQMFAATKQEIHDRAPLPNITGTADVYPMRMDILFANDIKWAPRPIIQSYSAYTPKLDRMNAEHLVGVNAPQNIMFTVIAIDHRLPSIEDALSWRELLTRYSIVDRFSITNPDQSYLRMVRRNAPIASELMPLSDTEASINTPVTVPPSNGIVIAKIDMQPTLLGQIALGLYKLPEVFIELTLTDDRTFRFRYIPSMGKTGFVLSPLVRSNNDFLAMASGNADALRVKQMKLTTSTNGLWRRNIRVALETLRIDPQPIATNLFLPPTM</sequence>
<dbReference type="RefSeq" id="WP_167378423.1">
    <property type="nucleotide sequence ID" value="NZ_FPBH01000012.1"/>
</dbReference>
<feature type="transmembrane region" description="Helical" evidence="1">
    <location>
        <begin position="284"/>
        <end position="301"/>
    </location>
</feature>
<feature type="transmembrane region" description="Helical" evidence="1">
    <location>
        <begin position="182"/>
        <end position="200"/>
    </location>
</feature>
<reference evidence="2 3" key="1">
    <citation type="submission" date="2016-10" db="EMBL/GenBank/DDBJ databases">
        <authorList>
            <person name="de Groot N.N."/>
        </authorList>
    </citation>
    <scope>NUCLEOTIDE SEQUENCE [LARGE SCALE GENOMIC DNA]</scope>
    <source>
        <strain evidence="2 3">LMG 27731</strain>
    </source>
</reference>
<feature type="transmembrane region" description="Helical" evidence="1">
    <location>
        <begin position="59"/>
        <end position="77"/>
    </location>
</feature>
<dbReference type="Proteomes" id="UP000198844">
    <property type="component" value="Unassembled WGS sequence"/>
</dbReference>
<proteinExistence type="predicted"/>
<feature type="transmembrane region" description="Helical" evidence="1">
    <location>
        <begin position="20"/>
        <end position="39"/>
    </location>
</feature>
<dbReference type="EMBL" id="FPBH01000012">
    <property type="protein sequence ID" value="SFU16570.1"/>
    <property type="molecule type" value="Genomic_DNA"/>
</dbReference>
<evidence type="ECO:0008006" key="4">
    <source>
        <dbReference type="Google" id="ProtNLM"/>
    </source>
</evidence>
<dbReference type="AlphaFoldDB" id="A0A1I7DY00"/>
<evidence type="ECO:0000313" key="3">
    <source>
        <dbReference type="Proteomes" id="UP000198844"/>
    </source>
</evidence>